<dbReference type="InterPro" id="IPR005031">
    <property type="entry name" value="COQ10_START"/>
</dbReference>
<dbReference type="SUPFAM" id="SSF55961">
    <property type="entry name" value="Bet v1-like"/>
    <property type="match status" value="1"/>
</dbReference>
<dbReference type="GO" id="GO:0051301">
    <property type="term" value="P:cell division"/>
    <property type="evidence" value="ECO:0007669"/>
    <property type="project" value="UniProtKB-KW"/>
</dbReference>
<sequence length="160" mass="18390">MPVIRSELMIEAPQQVCFDAARSIDLHMESTAKTGEKAIGGVTSGLIELGESVTWEAVHFGIKQRLTAKITEMEQPRYFVDEMVSGAFKCFRHEHEFIPVGKDRTRMLDTFDYTSPLGLLGRIADRLVLEAYMTRFLLERNLYLKQVAEKQFKQMEEKKV</sequence>
<dbReference type="Gene3D" id="3.30.530.20">
    <property type="match status" value="1"/>
</dbReference>
<evidence type="ECO:0000313" key="2">
    <source>
        <dbReference type="EMBL" id="RNB85767.1"/>
    </source>
</evidence>
<gene>
    <name evidence="2" type="ORF">EDM59_12235</name>
</gene>
<reference evidence="2 3" key="1">
    <citation type="submission" date="2018-10" db="EMBL/GenBank/DDBJ databases">
        <title>Phylogenomics of Brevibacillus.</title>
        <authorList>
            <person name="Dunlap C."/>
        </authorList>
    </citation>
    <scope>NUCLEOTIDE SEQUENCE [LARGE SCALE GENOMIC DNA]</scope>
    <source>
        <strain evidence="2 3">JCM 15774</strain>
    </source>
</reference>
<organism evidence="2 3">
    <name type="scientific">Brevibacillus nitrificans</name>
    <dbReference type="NCBI Taxonomy" id="651560"/>
    <lineage>
        <taxon>Bacteria</taxon>
        <taxon>Bacillati</taxon>
        <taxon>Bacillota</taxon>
        <taxon>Bacilli</taxon>
        <taxon>Bacillales</taxon>
        <taxon>Paenibacillaceae</taxon>
        <taxon>Brevibacillus</taxon>
    </lineage>
</organism>
<evidence type="ECO:0000313" key="3">
    <source>
        <dbReference type="Proteomes" id="UP000269573"/>
    </source>
</evidence>
<dbReference type="Proteomes" id="UP000269573">
    <property type="component" value="Unassembled WGS sequence"/>
</dbReference>
<dbReference type="CDD" id="cd07820">
    <property type="entry name" value="SRPBCC_3"/>
    <property type="match status" value="1"/>
</dbReference>
<keyword evidence="3" id="KW-1185">Reference proteome</keyword>
<evidence type="ECO:0000259" key="1">
    <source>
        <dbReference type="Pfam" id="PF03364"/>
    </source>
</evidence>
<protein>
    <submittedName>
        <fullName evidence="2">Cell division protein</fullName>
    </submittedName>
</protein>
<name>A0A3M8DEY1_9BACL</name>
<dbReference type="EMBL" id="RHHU01000006">
    <property type="protein sequence ID" value="RNB85767.1"/>
    <property type="molecule type" value="Genomic_DNA"/>
</dbReference>
<accession>A0A3M8DEY1</accession>
<comment type="caution">
    <text evidence="2">The sequence shown here is derived from an EMBL/GenBank/DDBJ whole genome shotgun (WGS) entry which is preliminary data.</text>
</comment>
<keyword evidence="2" id="KW-0131">Cell cycle</keyword>
<dbReference type="AlphaFoldDB" id="A0A3M8DEY1"/>
<proteinExistence type="predicted"/>
<keyword evidence="2" id="KW-0132">Cell division</keyword>
<dbReference type="RefSeq" id="WP_122923859.1">
    <property type="nucleotide sequence ID" value="NZ_RHHU01000006.1"/>
</dbReference>
<dbReference type="InterPro" id="IPR023393">
    <property type="entry name" value="START-like_dom_sf"/>
</dbReference>
<dbReference type="Pfam" id="PF03364">
    <property type="entry name" value="Polyketide_cyc"/>
    <property type="match status" value="1"/>
</dbReference>
<feature type="domain" description="Coenzyme Q-binding protein COQ10 START" evidence="1">
    <location>
        <begin position="53"/>
        <end position="131"/>
    </location>
</feature>